<dbReference type="InterPro" id="IPR037257">
    <property type="entry name" value="T2SS_E_N_sf"/>
</dbReference>
<keyword evidence="1" id="KW-0145">Chemotaxis</keyword>
<evidence type="ECO:0000256" key="1">
    <source>
        <dbReference type="ARBA" id="ARBA00022500"/>
    </source>
</evidence>
<comment type="caution">
    <text evidence="2">The sequence shown here is derived from an EMBL/GenBank/DDBJ whole genome shotgun (WGS) entry which is preliminary data.</text>
</comment>
<protein>
    <submittedName>
        <fullName evidence="2">Chemotaxis protein CheX</fullName>
    </submittedName>
</protein>
<name>A0ABT6JLX5_9GAMM</name>
<keyword evidence="3" id="KW-1185">Reference proteome</keyword>
<dbReference type="EMBL" id="JARXRN010000028">
    <property type="protein sequence ID" value="MDH5831678.1"/>
    <property type="molecule type" value="Genomic_DNA"/>
</dbReference>
<dbReference type="SUPFAM" id="SSF160246">
    <property type="entry name" value="EspE N-terminal domain-like"/>
    <property type="match status" value="2"/>
</dbReference>
<reference evidence="2 3" key="1">
    <citation type="submission" date="2023-04" db="EMBL/GenBank/DDBJ databases">
        <title>Luteimonas sp. M1R5S18.</title>
        <authorList>
            <person name="Sun J.-Q."/>
        </authorList>
    </citation>
    <scope>NUCLEOTIDE SEQUENCE [LARGE SCALE GENOMIC DNA]</scope>
    <source>
        <strain evidence="2 3">M1R5S18</strain>
    </source>
</reference>
<gene>
    <name evidence="2" type="ORF">QFW80_14240</name>
</gene>
<evidence type="ECO:0000313" key="3">
    <source>
        <dbReference type="Proteomes" id="UP001156831"/>
    </source>
</evidence>
<dbReference type="Proteomes" id="UP001156831">
    <property type="component" value="Unassembled WGS sequence"/>
</dbReference>
<dbReference type="SUPFAM" id="SSF103039">
    <property type="entry name" value="CheC-like"/>
    <property type="match status" value="1"/>
</dbReference>
<dbReference type="RefSeq" id="WP_280602638.1">
    <property type="nucleotide sequence ID" value="NZ_JARXRN010000028.1"/>
</dbReference>
<dbReference type="InterPro" id="IPR028976">
    <property type="entry name" value="CheC-like_sf"/>
</dbReference>
<dbReference type="Gene3D" id="3.40.1550.10">
    <property type="entry name" value="CheC-like"/>
    <property type="match status" value="1"/>
</dbReference>
<accession>A0ABT6JLX5</accession>
<evidence type="ECO:0000313" key="2">
    <source>
        <dbReference type="EMBL" id="MDH5831678.1"/>
    </source>
</evidence>
<organism evidence="2 3">
    <name type="scientific">Luteimonas rhizosphaericola</name>
    <dbReference type="NCBI Taxonomy" id="3042024"/>
    <lineage>
        <taxon>Bacteria</taxon>
        <taxon>Pseudomonadati</taxon>
        <taxon>Pseudomonadota</taxon>
        <taxon>Gammaproteobacteria</taxon>
        <taxon>Lysobacterales</taxon>
        <taxon>Lysobacteraceae</taxon>
        <taxon>Luteimonas</taxon>
    </lineage>
</organism>
<proteinExistence type="predicted"/>
<sequence>MAAKFLGQFLLERGVITAPQLLAAIDAQRASNPLLGELAVRKGWLDAAQAQRIHQRQRVEDRRFGDIALEMGVLDQDRLDALLEAQKAGRKMLGQVLVEQGVIDARRLQSELALHRADQEQARHALESVVASHPVGDLATSAIDLCARLFPRMLGSQCLPAEVLAPDELDAWPCVAHVRVEGDHPLGIGLACDLAAAHALACALLRIAPEQCDDALALDALGEMVNVLMGYLVRDVLADEESRYRALPPDTSIAPGLLAADTGRSLAVGMGSQLGAFVLLVDRPAAAARELAA</sequence>